<keyword evidence="15 16" id="KW-0961">Cell wall biogenesis/degradation</keyword>
<gene>
    <name evidence="16" type="primary">ftsI</name>
    <name evidence="19" type="ORF">J7561_07635</name>
</gene>
<evidence type="ECO:0000256" key="14">
    <source>
        <dbReference type="ARBA" id="ARBA00023306"/>
    </source>
</evidence>
<evidence type="ECO:0000256" key="7">
    <source>
        <dbReference type="ARBA" id="ARBA00022692"/>
    </source>
</evidence>
<evidence type="ECO:0000256" key="11">
    <source>
        <dbReference type="ARBA" id="ARBA00022989"/>
    </source>
</evidence>
<dbReference type="AlphaFoldDB" id="A0AB35BXQ9"/>
<keyword evidence="3 16" id="KW-0997">Cell inner membrane</keyword>
<dbReference type="GO" id="GO:0009002">
    <property type="term" value="F:serine-type D-Ala-D-Ala carboxypeptidase activity"/>
    <property type="evidence" value="ECO:0007669"/>
    <property type="project" value="UniProtKB-UniRule"/>
</dbReference>
<evidence type="ECO:0000256" key="9">
    <source>
        <dbReference type="ARBA" id="ARBA00022960"/>
    </source>
</evidence>
<evidence type="ECO:0000256" key="4">
    <source>
        <dbReference type="ARBA" id="ARBA00022618"/>
    </source>
</evidence>
<evidence type="ECO:0000256" key="6">
    <source>
        <dbReference type="ARBA" id="ARBA00022670"/>
    </source>
</evidence>
<dbReference type="InterPro" id="IPR012338">
    <property type="entry name" value="Beta-lactam/transpept-like"/>
</dbReference>
<evidence type="ECO:0000256" key="2">
    <source>
        <dbReference type="ARBA" id="ARBA00022475"/>
    </source>
</evidence>
<dbReference type="PANTHER" id="PTHR30627">
    <property type="entry name" value="PEPTIDOGLYCAN D,D-TRANSPEPTIDASE"/>
    <property type="match status" value="1"/>
</dbReference>
<keyword evidence="11 16" id="KW-1133">Transmembrane helix</keyword>
<organism evidence="19 20">
    <name type="scientific">Wohlfahrtiimonas chitiniclastica</name>
    <dbReference type="NCBI Taxonomy" id="400946"/>
    <lineage>
        <taxon>Bacteria</taxon>
        <taxon>Pseudomonadati</taxon>
        <taxon>Pseudomonadota</taxon>
        <taxon>Gammaproteobacteria</taxon>
        <taxon>Cardiobacteriales</taxon>
        <taxon>Ignatzschineriaceae</taxon>
        <taxon>Wohlfahrtiimonas</taxon>
    </lineage>
</organism>
<comment type="similarity">
    <text evidence="16">Belongs to the transpeptidase family. FtsI subfamily.</text>
</comment>
<dbReference type="Pfam" id="PF03717">
    <property type="entry name" value="PBP_dimer"/>
    <property type="match status" value="1"/>
</dbReference>
<dbReference type="InterPro" id="IPR036138">
    <property type="entry name" value="PBP_dimer_sf"/>
</dbReference>
<dbReference type="EMBL" id="JAGIBU010000006">
    <property type="protein sequence ID" value="MBS7825074.1"/>
    <property type="molecule type" value="Genomic_DNA"/>
</dbReference>
<keyword evidence="8 16" id="KW-0378">Hydrolase</keyword>
<keyword evidence="13 16" id="KW-0717">Septation</keyword>
<dbReference type="Gene3D" id="1.10.150.770">
    <property type="match status" value="1"/>
</dbReference>
<dbReference type="GO" id="GO:0005886">
    <property type="term" value="C:plasma membrane"/>
    <property type="evidence" value="ECO:0007669"/>
    <property type="project" value="UniProtKB-UniRule"/>
</dbReference>
<evidence type="ECO:0000256" key="16">
    <source>
        <dbReference type="HAMAP-Rule" id="MF_02080"/>
    </source>
</evidence>
<comment type="caution">
    <text evidence="19">The sequence shown here is derived from an EMBL/GenBank/DDBJ whole genome shotgun (WGS) entry which is preliminary data.</text>
</comment>
<evidence type="ECO:0000259" key="18">
    <source>
        <dbReference type="Pfam" id="PF03717"/>
    </source>
</evidence>
<dbReference type="InterPro" id="IPR050515">
    <property type="entry name" value="Beta-lactam/transpept"/>
</dbReference>
<dbReference type="GO" id="GO:0008955">
    <property type="term" value="F:peptidoglycan glycosyltransferase activity"/>
    <property type="evidence" value="ECO:0007669"/>
    <property type="project" value="InterPro"/>
</dbReference>
<dbReference type="Proteomes" id="UP000680020">
    <property type="component" value="Unassembled WGS sequence"/>
</dbReference>
<evidence type="ECO:0000256" key="15">
    <source>
        <dbReference type="ARBA" id="ARBA00023316"/>
    </source>
</evidence>
<dbReference type="HAMAP" id="MF_02080">
    <property type="entry name" value="FtsI_transpept"/>
    <property type="match status" value="1"/>
</dbReference>
<feature type="domain" description="Penicillin-binding protein dimerisation" evidence="18">
    <location>
        <begin position="71"/>
        <end position="219"/>
    </location>
</feature>
<evidence type="ECO:0000256" key="8">
    <source>
        <dbReference type="ARBA" id="ARBA00022801"/>
    </source>
</evidence>
<dbReference type="InterPro" id="IPR001460">
    <property type="entry name" value="PCN-bd_Tpept"/>
</dbReference>
<dbReference type="SUPFAM" id="SSF56519">
    <property type="entry name" value="Penicillin binding protein dimerisation domain"/>
    <property type="match status" value="1"/>
</dbReference>
<keyword evidence="14 16" id="KW-0131">Cell cycle</keyword>
<dbReference type="GO" id="GO:0006508">
    <property type="term" value="P:proteolysis"/>
    <property type="evidence" value="ECO:0007669"/>
    <property type="project" value="UniProtKB-KW"/>
</dbReference>
<evidence type="ECO:0000256" key="10">
    <source>
        <dbReference type="ARBA" id="ARBA00022984"/>
    </source>
</evidence>
<comment type="pathway">
    <text evidence="16">Cell wall biogenesis; peptidoglycan biosynthesis.</text>
</comment>
<keyword evidence="4 16" id="KW-0132">Cell division</keyword>
<keyword evidence="2 16" id="KW-1003">Cell membrane</keyword>
<keyword evidence="9 16" id="KW-0133">Cell shape</keyword>
<proteinExistence type="inferred from homology"/>
<evidence type="ECO:0000256" key="13">
    <source>
        <dbReference type="ARBA" id="ARBA00023210"/>
    </source>
</evidence>
<dbReference type="EC" id="3.4.16.4" evidence="16"/>
<evidence type="ECO:0000259" key="17">
    <source>
        <dbReference type="Pfam" id="PF00905"/>
    </source>
</evidence>
<keyword evidence="6 16" id="KW-0645">Protease</keyword>
<evidence type="ECO:0000313" key="20">
    <source>
        <dbReference type="Proteomes" id="UP000680020"/>
    </source>
</evidence>
<dbReference type="GO" id="GO:0008360">
    <property type="term" value="P:regulation of cell shape"/>
    <property type="evidence" value="ECO:0007669"/>
    <property type="project" value="UniProtKB-KW"/>
</dbReference>
<sequence>MMRQTPKKRRSKKAKSKRPVLPGQNYRRVFVLGIFYLLAIALMISAFDLQILNQQFLQSESNNRVLRTQNIPAVRGAIMDRNHESLAISTEVYSIWADPKILLPYAEYLPDLAKALDMKEKHLYELLTKRDNSRFVWLKRQLPPHATNDVVKLNLPGVTIEKEYKRYYPDAEVTAQLLGFTNSEDVGIEGIELTFEDHLKGKMGKKQVVKDSANRIIDQFKLIEGAESGKNLVLTIDRRIQLAAYQALKNAIIEHKAKSGTAMVVDAWTGEVLALVSQPSGNPNNLQHRIPEMMKNRAIADVYEPGSTIKPFVIALGLESKKWHPTSVVPTGYQFMVSGNAIKDVSKSQSMDLITVLVKSSNIGVARVALSMPPEVLWNLYKSLGIGQKTGLGIVGEQAGHLGNVRPWQRNQFEHATKSFGYGISLNTAQLAQMYSVFANGGVYEPLKIVKDLPPQTDQQRRRIFSKPVAASMVGMLEKVITNNPTSKAKVPHYRVAGKSGTARKIEKGRYSNTKHRAFFAGFGPISNPRYVVVVMIDEPSAGQYYGGAVAAPVFSEIMGDTLRILNVKPDGLAELPKLQMLSH</sequence>
<dbReference type="GO" id="GO:0000917">
    <property type="term" value="P:division septum assembly"/>
    <property type="evidence" value="ECO:0007669"/>
    <property type="project" value="UniProtKB-KW"/>
</dbReference>
<dbReference type="Gene3D" id="3.30.450.330">
    <property type="match status" value="1"/>
</dbReference>
<dbReference type="RefSeq" id="WP_213404171.1">
    <property type="nucleotide sequence ID" value="NZ_JAGIBT010000007.1"/>
</dbReference>
<keyword evidence="10 16" id="KW-0573">Peptidoglycan synthesis</keyword>
<dbReference type="Gene3D" id="3.40.710.10">
    <property type="entry name" value="DD-peptidase/beta-lactamase superfamily"/>
    <property type="match status" value="1"/>
</dbReference>
<dbReference type="GO" id="GO:0071555">
    <property type="term" value="P:cell wall organization"/>
    <property type="evidence" value="ECO:0007669"/>
    <property type="project" value="UniProtKB-KW"/>
</dbReference>
<keyword evidence="7 16" id="KW-0812">Transmembrane</keyword>
<dbReference type="PANTHER" id="PTHR30627:SF1">
    <property type="entry name" value="PEPTIDOGLYCAN D,D-TRANSPEPTIDASE FTSI"/>
    <property type="match status" value="1"/>
</dbReference>
<protein>
    <recommendedName>
        <fullName evidence="16">Peptidoglycan D,D-transpeptidase FtsI</fullName>
        <ecNumber evidence="16">3.4.16.4</ecNumber>
    </recommendedName>
    <alternativeName>
        <fullName evidence="16">Penicillin-binding protein 3</fullName>
        <shortName evidence="16">PBP-3</shortName>
    </alternativeName>
</protein>
<dbReference type="Pfam" id="PF00905">
    <property type="entry name" value="Transpeptidase"/>
    <property type="match status" value="1"/>
</dbReference>
<accession>A0AB35BXQ9</accession>
<reference evidence="19" key="1">
    <citation type="submission" date="2021-03" db="EMBL/GenBank/DDBJ databases">
        <title>Identification and antibiotic profiling of Wohlfahrtiimonas chitiniclastica, an underestimated human pathogen.</title>
        <authorList>
            <person name="Kopf A."/>
            <person name="Bunk B."/>
            <person name="Coldewey S."/>
            <person name="Gunzer F."/>
            <person name="Riedel T."/>
            <person name="Schroettner P."/>
        </authorList>
    </citation>
    <scope>NUCLEOTIDE SEQUENCE</scope>
    <source>
        <strain evidence="19">DSM 100917</strain>
    </source>
</reference>
<dbReference type="GO" id="GO:0008658">
    <property type="term" value="F:penicillin binding"/>
    <property type="evidence" value="ECO:0007669"/>
    <property type="project" value="InterPro"/>
</dbReference>
<feature type="domain" description="Penicillin-binding protein transpeptidase" evidence="17">
    <location>
        <begin position="260"/>
        <end position="559"/>
    </location>
</feature>
<dbReference type="InterPro" id="IPR037532">
    <property type="entry name" value="FtsI_transpept"/>
</dbReference>
<feature type="active site" description="Acyl-ester intermediate" evidence="16">
    <location>
        <position position="307"/>
    </location>
</feature>
<comment type="catalytic activity">
    <reaction evidence="16">
        <text>Preferential cleavage: (Ac)2-L-Lys-D-Ala-|-D-Ala. Also transpeptidation of peptidyl-alanyl moieties that are N-acyl substituents of D-alanine.</text>
        <dbReference type="EC" id="3.4.16.4"/>
    </reaction>
</comment>
<dbReference type="InterPro" id="IPR005311">
    <property type="entry name" value="PBP_dimer"/>
</dbReference>
<evidence type="ECO:0000256" key="5">
    <source>
        <dbReference type="ARBA" id="ARBA00022645"/>
    </source>
</evidence>
<dbReference type="SUPFAM" id="SSF56601">
    <property type="entry name" value="beta-lactamase/transpeptidase-like"/>
    <property type="match status" value="1"/>
</dbReference>
<dbReference type="GO" id="GO:0043093">
    <property type="term" value="P:FtsZ-dependent cytokinesis"/>
    <property type="evidence" value="ECO:0007669"/>
    <property type="project" value="UniProtKB-UniRule"/>
</dbReference>
<dbReference type="Gene3D" id="3.90.1310.10">
    <property type="entry name" value="Penicillin-binding protein 2a (Domain 2)"/>
    <property type="match status" value="1"/>
</dbReference>
<keyword evidence="5 16" id="KW-0121">Carboxypeptidase</keyword>
<evidence type="ECO:0000256" key="12">
    <source>
        <dbReference type="ARBA" id="ARBA00023136"/>
    </source>
</evidence>
<comment type="subcellular location">
    <subcellularLocation>
        <location evidence="1">Membrane</location>
    </subcellularLocation>
</comment>
<evidence type="ECO:0000256" key="3">
    <source>
        <dbReference type="ARBA" id="ARBA00022519"/>
    </source>
</evidence>
<comment type="function">
    <text evidence="16">Catalyzes cross-linking of the peptidoglycan cell wall at the division septum.</text>
</comment>
<keyword evidence="12 16" id="KW-0472">Membrane</keyword>
<dbReference type="GO" id="GO:0009252">
    <property type="term" value="P:peptidoglycan biosynthetic process"/>
    <property type="evidence" value="ECO:0007669"/>
    <property type="project" value="UniProtKB-UniRule"/>
</dbReference>
<evidence type="ECO:0000256" key="1">
    <source>
        <dbReference type="ARBA" id="ARBA00004370"/>
    </source>
</evidence>
<evidence type="ECO:0000313" key="19">
    <source>
        <dbReference type="EMBL" id="MBS7825074.1"/>
    </source>
</evidence>
<name>A0AB35BXQ9_9GAMM</name>